<evidence type="ECO:0000313" key="2">
    <source>
        <dbReference type="Proteomes" id="UP001283361"/>
    </source>
</evidence>
<proteinExistence type="predicted"/>
<accession>A0AAE0ZUS3</accession>
<organism evidence="1 2">
    <name type="scientific">Elysia crispata</name>
    <name type="common">lettuce slug</name>
    <dbReference type="NCBI Taxonomy" id="231223"/>
    <lineage>
        <taxon>Eukaryota</taxon>
        <taxon>Metazoa</taxon>
        <taxon>Spiralia</taxon>
        <taxon>Lophotrochozoa</taxon>
        <taxon>Mollusca</taxon>
        <taxon>Gastropoda</taxon>
        <taxon>Heterobranchia</taxon>
        <taxon>Euthyneura</taxon>
        <taxon>Panpulmonata</taxon>
        <taxon>Sacoglossa</taxon>
        <taxon>Placobranchoidea</taxon>
        <taxon>Plakobranchidae</taxon>
        <taxon>Elysia</taxon>
    </lineage>
</organism>
<name>A0AAE0ZUS3_9GAST</name>
<reference evidence="1" key="1">
    <citation type="journal article" date="2023" name="G3 (Bethesda)">
        <title>A reference genome for the long-term kleptoplast-retaining sea slug Elysia crispata morphotype clarki.</title>
        <authorList>
            <person name="Eastman K.E."/>
            <person name="Pendleton A.L."/>
            <person name="Shaikh M.A."/>
            <person name="Suttiyut T."/>
            <person name="Ogas R."/>
            <person name="Tomko P."/>
            <person name="Gavelis G."/>
            <person name="Widhalm J.R."/>
            <person name="Wisecaver J.H."/>
        </authorList>
    </citation>
    <scope>NUCLEOTIDE SEQUENCE</scope>
    <source>
        <strain evidence="1">ECLA1</strain>
    </source>
</reference>
<dbReference type="EMBL" id="JAWDGP010003252">
    <property type="protein sequence ID" value="KAK3776019.1"/>
    <property type="molecule type" value="Genomic_DNA"/>
</dbReference>
<dbReference type="AlphaFoldDB" id="A0AAE0ZUS3"/>
<keyword evidence="2" id="KW-1185">Reference proteome</keyword>
<dbReference type="Proteomes" id="UP001283361">
    <property type="component" value="Unassembled WGS sequence"/>
</dbReference>
<comment type="caution">
    <text evidence="1">The sequence shown here is derived from an EMBL/GenBank/DDBJ whole genome shotgun (WGS) entry which is preliminary data.</text>
</comment>
<protein>
    <submittedName>
        <fullName evidence="1">Uncharacterized protein</fullName>
    </submittedName>
</protein>
<evidence type="ECO:0000313" key="1">
    <source>
        <dbReference type="EMBL" id="KAK3776019.1"/>
    </source>
</evidence>
<gene>
    <name evidence="1" type="ORF">RRG08_044403</name>
</gene>
<sequence length="69" mass="7968">MTRTGTHDFLHGQIQRLTYRPRSKDPAILYTRSPLSPRPHYVMALYDIVFATSAAAATGDRSRQRKQRH</sequence>